<organism evidence="2 3">
    <name type="scientific">Phytohabitans flavus</name>
    <dbReference type="NCBI Taxonomy" id="1076124"/>
    <lineage>
        <taxon>Bacteria</taxon>
        <taxon>Bacillati</taxon>
        <taxon>Actinomycetota</taxon>
        <taxon>Actinomycetes</taxon>
        <taxon>Micromonosporales</taxon>
        <taxon>Micromonosporaceae</taxon>
    </lineage>
</organism>
<reference evidence="2 3" key="2">
    <citation type="submission" date="2020-03" db="EMBL/GenBank/DDBJ databases">
        <authorList>
            <person name="Ichikawa N."/>
            <person name="Kimura A."/>
            <person name="Kitahashi Y."/>
            <person name="Uohara A."/>
        </authorList>
    </citation>
    <scope>NUCLEOTIDE SEQUENCE [LARGE SCALE GENOMIC DNA]</scope>
    <source>
        <strain evidence="2 3">NBRC 107702</strain>
    </source>
</reference>
<protein>
    <submittedName>
        <fullName evidence="2">Uncharacterized protein</fullName>
    </submittedName>
</protein>
<feature type="region of interest" description="Disordered" evidence="1">
    <location>
        <begin position="350"/>
        <end position="375"/>
    </location>
</feature>
<feature type="compositionally biased region" description="Basic and acidic residues" evidence="1">
    <location>
        <begin position="350"/>
        <end position="364"/>
    </location>
</feature>
<feature type="compositionally biased region" description="Basic and acidic residues" evidence="1">
    <location>
        <begin position="226"/>
        <end position="236"/>
    </location>
</feature>
<evidence type="ECO:0000313" key="3">
    <source>
        <dbReference type="Proteomes" id="UP000502508"/>
    </source>
</evidence>
<feature type="region of interest" description="Disordered" evidence="1">
    <location>
        <begin position="162"/>
        <end position="199"/>
    </location>
</feature>
<accession>A0A6F8XWV8</accession>
<gene>
    <name evidence="2" type="ORF">Pflav_047250</name>
</gene>
<feature type="region of interest" description="Disordered" evidence="1">
    <location>
        <begin position="216"/>
        <end position="236"/>
    </location>
</feature>
<proteinExistence type="predicted"/>
<dbReference type="KEGG" id="pfla:Pflav_047250"/>
<sequence length="375" mass="37615">MLLAPAVEGMAGLAGDVEDDPEPAGVHEVVGQSPAEQVVVVTGDQPPERVGHPPRPARDVGLDQAREAFVDTVGGAVVCDGGDRPAQAVEVGDGRGRGVARGLGGGGLFERSERPARAAVVPRRQVLVGVQAAGEAGHVGVGGGIEQDGVVAVPGLLPPRVEGRLDPGVVGSEGGDDPSERIAAGDAAHAGGPGELQPVRSGEERLVAADRLPLVVADGPSGAGPPDRDGGSVRGERAGRDAGLVLHRPAQAVAVHQLVLDPAGLPRSQVPDVDLAGHGVRHRSLGRVGVTASPVREDVVDHPGGGRAEQRLRGAERVGQVRGDLGVGQVGGEAVQAVAGLLPGLAQDGGADHHAQGVEGRRDPVAVGVGDQPWL</sequence>
<evidence type="ECO:0000256" key="1">
    <source>
        <dbReference type="SAM" id="MobiDB-lite"/>
    </source>
</evidence>
<dbReference type="AlphaFoldDB" id="A0A6F8XWV8"/>
<name>A0A6F8XWV8_9ACTN</name>
<keyword evidence="3" id="KW-1185">Reference proteome</keyword>
<evidence type="ECO:0000313" key="2">
    <source>
        <dbReference type="EMBL" id="BCB78315.1"/>
    </source>
</evidence>
<reference evidence="2 3" key="1">
    <citation type="submission" date="2020-03" db="EMBL/GenBank/DDBJ databases">
        <title>Whole genome shotgun sequence of Phytohabitans flavus NBRC 107702.</title>
        <authorList>
            <person name="Komaki H."/>
            <person name="Tamura T."/>
        </authorList>
    </citation>
    <scope>NUCLEOTIDE SEQUENCE [LARGE SCALE GENOMIC DNA]</scope>
    <source>
        <strain evidence="2 3">NBRC 107702</strain>
    </source>
</reference>
<dbReference type="EMBL" id="AP022870">
    <property type="protein sequence ID" value="BCB78315.1"/>
    <property type="molecule type" value="Genomic_DNA"/>
</dbReference>
<dbReference type="Proteomes" id="UP000502508">
    <property type="component" value="Chromosome"/>
</dbReference>